<name>A0A0S8GF49_UNCT6</name>
<dbReference type="SUPFAM" id="SSF56300">
    <property type="entry name" value="Metallo-dependent phosphatases"/>
    <property type="match status" value="1"/>
</dbReference>
<dbReference type="Proteomes" id="UP000051717">
    <property type="component" value="Unassembled WGS sequence"/>
</dbReference>
<dbReference type="InterPro" id="IPR029052">
    <property type="entry name" value="Metallo-depent_PP-like"/>
</dbReference>
<evidence type="ECO:0000313" key="2">
    <source>
        <dbReference type="EMBL" id="KPK70811.1"/>
    </source>
</evidence>
<reference evidence="2 3" key="1">
    <citation type="journal article" date="2015" name="Microbiome">
        <title>Genomic resolution of linkages in carbon, nitrogen, and sulfur cycling among widespread estuary sediment bacteria.</title>
        <authorList>
            <person name="Baker B.J."/>
            <person name="Lazar C.S."/>
            <person name="Teske A.P."/>
            <person name="Dick G.J."/>
        </authorList>
    </citation>
    <scope>NUCLEOTIDE SEQUENCE [LARGE SCALE GENOMIC DNA]</scope>
    <source>
        <strain evidence="2">SM23_40</strain>
    </source>
</reference>
<protein>
    <recommendedName>
        <fullName evidence="1">Cytochrome c-552/4 domain-containing protein</fullName>
    </recommendedName>
</protein>
<organism evidence="2 3">
    <name type="scientific">candidate division TA06 bacterium SM23_40</name>
    <dbReference type="NCBI Taxonomy" id="1703774"/>
    <lineage>
        <taxon>Bacteria</taxon>
        <taxon>Bacteria division TA06</taxon>
    </lineage>
</organism>
<evidence type="ECO:0000259" key="1">
    <source>
        <dbReference type="Pfam" id="PF13435"/>
    </source>
</evidence>
<dbReference type="Pfam" id="PF13435">
    <property type="entry name" value="Cytochrome_C554"/>
    <property type="match status" value="1"/>
</dbReference>
<evidence type="ECO:0000313" key="3">
    <source>
        <dbReference type="Proteomes" id="UP000051717"/>
    </source>
</evidence>
<dbReference type="PANTHER" id="PTHR11575:SF24">
    <property type="entry name" value="5'-NUCLEOTIDASE"/>
    <property type="match status" value="1"/>
</dbReference>
<dbReference type="Gene3D" id="3.60.21.10">
    <property type="match status" value="1"/>
</dbReference>
<proteinExistence type="predicted"/>
<dbReference type="PANTHER" id="PTHR11575">
    <property type="entry name" value="5'-NUCLEOTIDASE-RELATED"/>
    <property type="match status" value="1"/>
</dbReference>
<dbReference type="AlphaFoldDB" id="A0A0S8GF49"/>
<comment type="caution">
    <text evidence="2">The sequence shown here is derived from an EMBL/GenBank/DDBJ whole genome shotgun (WGS) entry which is preliminary data.</text>
</comment>
<dbReference type="SUPFAM" id="SSF48695">
    <property type="entry name" value="Multiheme cytochromes"/>
    <property type="match status" value="1"/>
</dbReference>
<dbReference type="InterPro" id="IPR006179">
    <property type="entry name" value="5_nucleotidase/apyrase"/>
</dbReference>
<dbReference type="Gene3D" id="1.10.1130.10">
    <property type="entry name" value="Flavocytochrome C3, Chain A"/>
    <property type="match status" value="1"/>
</dbReference>
<dbReference type="InterPro" id="IPR036280">
    <property type="entry name" value="Multihaem_cyt_sf"/>
</dbReference>
<gene>
    <name evidence="2" type="ORF">AMJ82_02160</name>
</gene>
<accession>A0A0S8GF49</accession>
<dbReference type="GO" id="GO:0009166">
    <property type="term" value="P:nucleotide catabolic process"/>
    <property type="evidence" value="ECO:0007669"/>
    <property type="project" value="InterPro"/>
</dbReference>
<dbReference type="GO" id="GO:0016787">
    <property type="term" value="F:hydrolase activity"/>
    <property type="evidence" value="ECO:0007669"/>
    <property type="project" value="InterPro"/>
</dbReference>
<sequence>MARRATYIRESSRGDAYQLIVDAGNFIHVGDWMSQIKVRYLLRAMKMIGYDAINVGFKDTVLGASLLSDLRSRYRLPYVSANVYYEDTGELFAEPFIIKKFGRPRFFFWRAPDVTVGILGLNGLTPPQQMPPQPEDDRKLMVGDPYEAARDAMKTLKANGCDVIIALVQMSTAQCDSLVELVAGIDLLVGGRTSRQTLEPELRSGVPMVEPGWQGKNEGNLLLNLDERNRVTSWEGKLQRLDESIGEDSTMVALIAEYKEGLHEAQINQPRPENVQEVYAGAERCGSCHQAQYEQWKTTAHADAYASLESSTREDEGKKFECLPCHTTGFRQYNGYWSVDTTPEMANVQCETCHGFGMRHLLNREQGVERHKLPDGRLMPELPIITMYTCVRCHNQERDPEFDFPEDRRKVAH</sequence>
<dbReference type="InterPro" id="IPR023155">
    <property type="entry name" value="Cyt_c-552/4"/>
</dbReference>
<feature type="domain" description="Cytochrome c-552/4" evidence="1">
    <location>
        <begin position="285"/>
        <end position="355"/>
    </location>
</feature>
<dbReference type="EMBL" id="LJUI01000009">
    <property type="protein sequence ID" value="KPK70811.1"/>
    <property type="molecule type" value="Genomic_DNA"/>
</dbReference>